<keyword evidence="3" id="KW-0238">DNA-binding</keyword>
<comment type="caution">
    <text evidence="7">The sequence shown here is derived from an EMBL/GenBank/DDBJ whole genome shotgun (WGS) entry which is preliminary data.</text>
</comment>
<name>A0A059KFZ6_9BURK</name>
<evidence type="ECO:0000256" key="4">
    <source>
        <dbReference type="ARBA" id="ARBA00023159"/>
    </source>
</evidence>
<keyword evidence="4" id="KW-0010">Activator</keyword>
<evidence type="ECO:0000313" key="7">
    <source>
        <dbReference type="EMBL" id="KDB50381.1"/>
    </source>
</evidence>
<dbReference type="Pfam" id="PF00126">
    <property type="entry name" value="HTH_1"/>
    <property type="match status" value="1"/>
</dbReference>
<dbReference type="PROSITE" id="PS50931">
    <property type="entry name" value="HTH_LYSR"/>
    <property type="match status" value="1"/>
</dbReference>
<comment type="similarity">
    <text evidence="1">Belongs to the LysR transcriptional regulatory family.</text>
</comment>
<dbReference type="InterPro" id="IPR005119">
    <property type="entry name" value="LysR_subst-bd"/>
</dbReference>
<protein>
    <submittedName>
        <fullName evidence="7">Transcriptional regulator</fullName>
    </submittedName>
</protein>
<gene>
    <name evidence="7" type="ORF">X805_40110</name>
</gene>
<dbReference type="InterPro" id="IPR036390">
    <property type="entry name" value="WH_DNA-bd_sf"/>
</dbReference>
<keyword evidence="2" id="KW-0805">Transcription regulation</keyword>
<dbReference type="SUPFAM" id="SSF46785">
    <property type="entry name" value="Winged helix' DNA-binding domain"/>
    <property type="match status" value="1"/>
</dbReference>
<evidence type="ECO:0000256" key="2">
    <source>
        <dbReference type="ARBA" id="ARBA00023015"/>
    </source>
</evidence>
<dbReference type="Gene3D" id="3.40.190.290">
    <property type="match status" value="1"/>
</dbReference>
<reference evidence="7 8" key="1">
    <citation type="journal article" date="2014" name="FEMS Microbiol. Ecol.">
        <title>Sphaerotilus natans encrusted with nanoball-shaped Fe(III) oxide minerals formed by nitrate-reducing mixotrophic Fe(II) oxidation.</title>
        <authorList>
            <person name="Park S."/>
            <person name="Kim D.H."/>
            <person name="Lee J.H."/>
            <person name="Hur H.G."/>
        </authorList>
    </citation>
    <scope>NUCLEOTIDE SEQUENCE [LARGE SCALE GENOMIC DNA]</scope>
    <source>
        <strain evidence="7 8">DSM 6575</strain>
    </source>
</reference>
<dbReference type="eggNOG" id="COG0583">
    <property type="taxonomic scope" value="Bacteria"/>
</dbReference>
<dbReference type="Gene3D" id="1.10.10.10">
    <property type="entry name" value="Winged helix-like DNA-binding domain superfamily/Winged helix DNA-binding domain"/>
    <property type="match status" value="1"/>
</dbReference>
<dbReference type="AlphaFoldDB" id="A0A059KFZ6"/>
<evidence type="ECO:0000256" key="5">
    <source>
        <dbReference type="ARBA" id="ARBA00023163"/>
    </source>
</evidence>
<sequence length="346" mass="37293">MDGQEIIKSDLIRCEIEIQHSIITIRNRAIHERHPTMDFKQLRAFLTVAEMGNVTRAAQVLHLVQPAVSRQIMLLEEDIGAPLFERERHGMVLTDAGRSLVGYARRAMLELDRARAEITGATVGIGGLVTLGLLPSTIDVLSGPLVTALATHYPGIRIRIAMGYAGTLMRWLQAGEIDAALLYGAERSSEIQTRPLIEEPLWVIGPKEAKLHRDKPLSLGKLIGKPLVLPSAPHGIRTLVDHACAVSDLALTVSAETNALSVQRSLVLSGHGLTILPPIAVAEELRTGHLSGTPLTDPAITRTIVLALPTNRPTGQHVRCAVDLLVAGAKNAVDAGAWLEGRWLGA</sequence>
<keyword evidence="5" id="KW-0804">Transcription</keyword>
<accession>A0A059KFZ6</accession>
<dbReference type="GO" id="GO:0003677">
    <property type="term" value="F:DNA binding"/>
    <property type="evidence" value="ECO:0007669"/>
    <property type="project" value="UniProtKB-KW"/>
</dbReference>
<dbReference type="STRING" id="34103.SAMN05421778_1362"/>
<dbReference type="PRINTS" id="PR00039">
    <property type="entry name" value="HTHLYSR"/>
</dbReference>
<evidence type="ECO:0000313" key="8">
    <source>
        <dbReference type="Proteomes" id="UP000026714"/>
    </source>
</evidence>
<keyword evidence="8" id="KW-1185">Reference proteome</keyword>
<dbReference type="InterPro" id="IPR000847">
    <property type="entry name" value="LysR_HTH_N"/>
</dbReference>
<dbReference type="PANTHER" id="PTHR30293">
    <property type="entry name" value="TRANSCRIPTIONAL REGULATORY PROTEIN NAC-RELATED"/>
    <property type="match status" value="1"/>
</dbReference>
<dbReference type="GO" id="GO:0003700">
    <property type="term" value="F:DNA-binding transcription factor activity"/>
    <property type="evidence" value="ECO:0007669"/>
    <property type="project" value="InterPro"/>
</dbReference>
<dbReference type="InterPro" id="IPR036388">
    <property type="entry name" value="WH-like_DNA-bd_sf"/>
</dbReference>
<dbReference type="Pfam" id="PF03466">
    <property type="entry name" value="LysR_substrate"/>
    <property type="match status" value="1"/>
</dbReference>
<dbReference type="PANTHER" id="PTHR30293:SF0">
    <property type="entry name" value="NITROGEN ASSIMILATION REGULATORY PROTEIN NAC"/>
    <property type="match status" value="1"/>
</dbReference>
<evidence type="ECO:0000259" key="6">
    <source>
        <dbReference type="PROSITE" id="PS50931"/>
    </source>
</evidence>
<dbReference type="FunFam" id="1.10.10.10:FF:000001">
    <property type="entry name" value="LysR family transcriptional regulator"/>
    <property type="match status" value="1"/>
</dbReference>
<dbReference type="EMBL" id="AZRA01000146">
    <property type="protein sequence ID" value="KDB50381.1"/>
    <property type="molecule type" value="Genomic_DNA"/>
</dbReference>
<proteinExistence type="inferred from homology"/>
<dbReference type="PATRIC" id="fig|1286631.3.peg.3902"/>
<evidence type="ECO:0000256" key="1">
    <source>
        <dbReference type="ARBA" id="ARBA00009437"/>
    </source>
</evidence>
<organism evidence="7 8">
    <name type="scientific">Sphaerotilus natans subsp. natans DSM 6575</name>
    <dbReference type="NCBI Taxonomy" id="1286631"/>
    <lineage>
        <taxon>Bacteria</taxon>
        <taxon>Pseudomonadati</taxon>
        <taxon>Pseudomonadota</taxon>
        <taxon>Betaproteobacteria</taxon>
        <taxon>Burkholderiales</taxon>
        <taxon>Sphaerotilaceae</taxon>
        <taxon>Sphaerotilus</taxon>
    </lineage>
</organism>
<dbReference type="GO" id="GO:2000142">
    <property type="term" value="P:regulation of DNA-templated transcription initiation"/>
    <property type="evidence" value="ECO:0007669"/>
    <property type="project" value="TreeGrafter"/>
</dbReference>
<feature type="domain" description="HTH lysR-type" evidence="6">
    <location>
        <begin position="37"/>
        <end position="94"/>
    </location>
</feature>
<dbReference type="Proteomes" id="UP000026714">
    <property type="component" value="Unassembled WGS sequence"/>
</dbReference>
<evidence type="ECO:0000256" key="3">
    <source>
        <dbReference type="ARBA" id="ARBA00023125"/>
    </source>
</evidence>
<dbReference type="SUPFAM" id="SSF53850">
    <property type="entry name" value="Periplasmic binding protein-like II"/>
    <property type="match status" value="1"/>
</dbReference>